<feature type="transmembrane region" description="Helical" evidence="10">
    <location>
        <begin position="129"/>
        <end position="150"/>
    </location>
</feature>
<keyword evidence="4" id="KW-0874">Quinone</keyword>
<keyword evidence="8" id="KW-1015">Disulfide bond</keyword>
<dbReference type="InterPro" id="IPR038354">
    <property type="entry name" value="VKOR_sf"/>
</dbReference>
<feature type="transmembrane region" description="Helical" evidence="10">
    <location>
        <begin position="77"/>
        <end position="95"/>
    </location>
</feature>
<evidence type="ECO:0000256" key="6">
    <source>
        <dbReference type="ARBA" id="ARBA00023002"/>
    </source>
</evidence>
<dbReference type="InterPro" id="IPR012932">
    <property type="entry name" value="VKOR"/>
</dbReference>
<keyword evidence="13" id="KW-1185">Reference proteome</keyword>
<name>A0ABN2A887_9ACTN</name>
<dbReference type="CDD" id="cd12922">
    <property type="entry name" value="VKOR_5"/>
    <property type="match status" value="1"/>
</dbReference>
<organism evidence="12 13">
    <name type="scientific">Nocardioides humi</name>
    <dbReference type="NCBI Taxonomy" id="449461"/>
    <lineage>
        <taxon>Bacteria</taxon>
        <taxon>Bacillati</taxon>
        <taxon>Actinomycetota</taxon>
        <taxon>Actinomycetes</taxon>
        <taxon>Propionibacteriales</taxon>
        <taxon>Nocardioidaceae</taxon>
        <taxon>Nocardioides</taxon>
    </lineage>
</organism>
<keyword evidence="7 10" id="KW-0472">Membrane</keyword>
<accession>A0ABN2A887</accession>
<feature type="domain" description="Vitamin K epoxide reductase" evidence="11">
    <location>
        <begin position="13"/>
        <end position="154"/>
    </location>
</feature>
<comment type="subcellular location">
    <subcellularLocation>
        <location evidence="1">Membrane</location>
        <topology evidence="1">Multi-pass membrane protein</topology>
    </subcellularLocation>
</comment>
<reference evidence="12 13" key="1">
    <citation type="journal article" date="2019" name="Int. J. Syst. Evol. Microbiol.">
        <title>The Global Catalogue of Microorganisms (GCM) 10K type strain sequencing project: providing services to taxonomists for standard genome sequencing and annotation.</title>
        <authorList>
            <consortium name="The Broad Institute Genomics Platform"/>
            <consortium name="The Broad Institute Genome Sequencing Center for Infectious Disease"/>
            <person name="Wu L."/>
            <person name="Ma J."/>
        </authorList>
    </citation>
    <scope>NUCLEOTIDE SEQUENCE [LARGE SCALE GENOMIC DNA]</scope>
    <source>
        <strain evidence="12 13">JCM 14942</strain>
    </source>
</reference>
<dbReference type="RefSeq" id="WP_141003324.1">
    <property type="nucleotide sequence ID" value="NZ_BAAAOR010000013.1"/>
</dbReference>
<sequence length="204" mass="22082">MTLATDPTRRAPDRALALLLLIGGLIGFAAAFVLTVEKLALLTDAGYTPSCSLNPVLNCGSIMKTTQAEVFGFPNPLIGVAAFPVVAATGAAMLAGARLARWYWLGLQVGVTLAAAFVGWLIFQSLYRIGALCPYCMAVWAVVVPLFWYVSLRNAQSGLFGRRVATSGVVRAVTEWHLLVLTSVVVLVLVLITEQFWYYWRTLA</sequence>
<feature type="transmembrane region" description="Helical" evidence="10">
    <location>
        <begin position="15"/>
        <end position="34"/>
    </location>
</feature>
<evidence type="ECO:0000313" key="12">
    <source>
        <dbReference type="EMBL" id="GAA1512337.1"/>
    </source>
</evidence>
<dbReference type="Pfam" id="PF07884">
    <property type="entry name" value="VKOR"/>
    <property type="match status" value="1"/>
</dbReference>
<keyword evidence="3 10" id="KW-0812">Transmembrane</keyword>
<comment type="caution">
    <text evidence="12">The sequence shown here is derived from an EMBL/GenBank/DDBJ whole genome shotgun (WGS) entry which is preliminary data.</text>
</comment>
<evidence type="ECO:0000256" key="9">
    <source>
        <dbReference type="ARBA" id="ARBA00023284"/>
    </source>
</evidence>
<proteinExistence type="inferred from homology"/>
<evidence type="ECO:0000256" key="7">
    <source>
        <dbReference type="ARBA" id="ARBA00023136"/>
    </source>
</evidence>
<evidence type="ECO:0000259" key="11">
    <source>
        <dbReference type="SMART" id="SM00756"/>
    </source>
</evidence>
<evidence type="ECO:0000256" key="3">
    <source>
        <dbReference type="ARBA" id="ARBA00022692"/>
    </source>
</evidence>
<keyword evidence="5 10" id="KW-1133">Transmembrane helix</keyword>
<evidence type="ECO:0000256" key="8">
    <source>
        <dbReference type="ARBA" id="ARBA00023157"/>
    </source>
</evidence>
<dbReference type="InterPro" id="IPR041714">
    <property type="entry name" value="VKOR_Actinobacteria"/>
</dbReference>
<keyword evidence="9" id="KW-0676">Redox-active center</keyword>
<feature type="transmembrane region" description="Helical" evidence="10">
    <location>
        <begin position="178"/>
        <end position="200"/>
    </location>
</feature>
<dbReference type="SMART" id="SM00756">
    <property type="entry name" value="VKc"/>
    <property type="match status" value="1"/>
</dbReference>
<keyword evidence="6" id="KW-0560">Oxidoreductase</keyword>
<evidence type="ECO:0000256" key="2">
    <source>
        <dbReference type="ARBA" id="ARBA00006214"/>
    </source>
</evidence>
<dbReference type="Gene3D" id="1.20.1440.130">
    <property type="entry name" value="VKOR domain"/>
    <property type="match status" value="1"/>
</dbReference>
<dbReference type="Proteomes" id="UP001500842">
    <property type="component" value="Unassembled WGS sequence"/>
</dbReference>
<evidence type="ECO:0000256" key="10">
    <source>
        <dbReference type="SAM" id="Phobius"/>
    </source>
</evidence>
<comment type="similarity">
    <text evidence="2">Belongs to the VKOR family.</text>
</comment>
<evidence type="ECO:0000256" key="4">
    <source>
        <dbReference type="ARBA" id="ARBA00022719"/>
    </source>
</evidence>
<feature type="transmembrane region" description="Helical" evidence="10">
    <location>
        <begin position="102"/>
        <end position="123"/>
    </location>
</feature>
<evidence type="ECO:0000256" key="1">
    <source>
        <dbReference type="ARBA" id="ARBA00004141"/>
    </source>
</evidence>
<evidence type="ECO:0000313" key="13">
    <source>
        <dbReference type="Proteomes" id="UP001500842"/>
    </source>
</evidence>
<evidence type="ECO:0000256" key="5">
    <source>
        <dbReference type="ARBA" id="ARBA00022989"/>
    </source>
</evidence>
<protein>
    <submittedName>
        <fullName evidence="12">Vitamin K epoxide reductase family protein</fullName>
    </submittedName>
</protein>
<gene>
    <name evidence="12" type="ORF">GCM10009788_16100</name>
</gene>
<dbReference type="EMBL" id="BAAAOR010000013">
    <property type="protein sequence ID" value="GAA1512337.1"/>
    <property type="molecule type" value="Genomic_DNA"/>
</dbReference>